<dbReference type="Pfam" id="PF24568">
    <property type="entry name" value="CC_PcsB"/>
    <property type="match status" value="1"/>
</dbReference>
<dbReference type="InterPro" id="IPR011055">
    <property type="entry name" value="Dup_hybrid_motif"/>
</dbReference>
<dbReference type="PANTHER" id="PTHR21666:SF289">
    <property type="entry name" value="L-ALA--D-GLU ENDOPEPTIDASE"/>
    <property type="match status" value="1"/>
</dbReference>
<evidence type="ECO:0000313" key="7">
    <source>
        <dbReference type="EMBL" id="MBC8563183.1"/>
    </source>
</evidence>
<evidence type="ECO:0000256" key="2">
    <source>
        <dbReference type="SAM" id="Coils"/>
    </source>
</evidence>
<evidence type="ECO:0000313" key="8">
    <source>
        <dbReference type="Proteomes" id="UP000606193"/>
    </source>
</evidence>
<feature type="chain" id="PRO_5047366212" evidence="4">
    <location>
        <begin position="22"/>
        <end position="430"/>
    </location>
</feature>
<evidence type="ECO:0000256" key="3">
    <source>
        <dbReference type="SAM" id="MobiDB-lite"/>
    </source>
</evidence>
<organism evidence="7 8">
    <name type="scientific">Jutongia huaianensis</name>
    <dbReference type="NCBI Taxonomy" id="2763668"/>
    <lineage>
        <taxon>Bacteria</taxon>
        <taxon>Bacillati</taxon>
        <taxon>Bacillota</taxon>
        <taxon>Clostridia</taxon>
        <taxon>Lachnospirales</taxon>
        <taxon>Lachnospiraceae</taxon>
        <taxon>Jutongia</taxon>
    </lineage>
</organism>
<dbReference type="EMBL" id="JACRSX010000017">
    <property type="protein sequence ID" value="MBC8563183.1"/>
    <property type="molecule type" value="Genomic_DNA"/>
</dbReference>
<feature type="domain" description="M23ase beta-sheet core" evidence="5">
    <location>
        <begin position="329"/>
        <end position="423"/>
    </location>
</feature>
<reference evidence="7 8" key="1">
    <citation type="submission" date="2020-08" db="EMBL/GenBank/DDBJ databases">
        <title>Genome public.</title>
        <authorList>
            <person name="Liu C."/>
            <person name="Sun Q."/>
        </authorList>
    </citation>
    <scope>NUCLEOTIDE SEQUENCE [LARGE SCALE GENOMIC DNA]</scope>
    <source>
        <strain evidence="7 8">NSJ-37</strain>
    </source>
</reference>
<name>A0ABR7N5A0_9FIRM</name>
<keyword evidence="8" id="KW-1185">Reference proteome</keyword>
<dbReference type="Gene3D" id="2.70.70.10">
    <property type="entry name" value="Glucose Permease (Domain IIA)"/>
    <property type="match status" value="1"/>
</dbReference>
<evidence type="ECO:0000259" key="5">
    <source>
        <dbReference type="Pfam" id="PF01551"/>
    </source>
</evidence>
<dbReference type="Pfam" id="PF01551">
    <property type="entry name" value="Peptidase_M23"/>
    <property type="match status" value="1"/>
</dbReference>
<dbReference type="SUPFAM" id="SSF51261">
    <property type="entry name" value="Duplicated hybrid motif"/>
    <property type="match status" value="1"/>
</dbReference>
<feature type="signal peptide" evidence="4">
    <location>
        <begin position="1"/>
        <end position="21"/>
    </location>
</feature>
<proteinExistence type="predicted"/>
<evidence type="ECO:0000256" key="1">
    <source>
        <dbReference type="ARBA" id="ARBA00022729"/>
    </source>
</evidence>
<dbReference type="RefSeq" id="WP_249298321.1">
    <property type="nucleotide sequence ID" value="NZ_JACRSX010000017.1"/>
</dbReference>
<dbReference type="InterPro" id="IPR050570">
    <property type="entry name" value="Cell_wall_metabolism_enzyme"/>
</dbReference>
<comment type="caution">
    <text evidence="7">The sequence shown here is derived from an EMBL/GenBank/DDBJ whole genome shotgun (WGS) entry which is preliminary data.</text>
</comment>
<accession>A0ABR7N5A0</accession>
<protein>
    <submittedName>
        <fullName evidence="7">Peptidoglycan DD-metalloendopeptidase family protein</fullName>
    </submittedName>
</protein>
<dbReference type="CDD" id="cd12797">
    <property type="entry name" value="M23_peptidase"/>
    <property type="match status" value="1"/>
</dbReference>
<feature type="region of interest" description="Disordered" evidence="3">
    <location>
        <begin position="42"/>
        <end position="75"/>
    </location>
</feature>
<sequence length="430" mass="48348">MRRRWKIAAGVWLAGAVLTGASGFVKTELPGLKNMDKVYAAPQQSEGTDPDTSSTSGDNSYQGQLDAAEKKKQGLEEEQKVLEQKLDNIQQFADDVNKYVRTLDMQMMNLLDNIESNKEEMKAIKEEIQEVHEEYEKAQSLQQEQYDGMKAHIKYMYENSDNNYLVYLMKSRSLADFLSREEYVEKVTDYDKVLLNRYQQVLDEVTLAQQRAEEKQKEVVATKNSLKYEKEKVEQLSEEKTRQIKVYQGLISDNKKNVASYAAQIAAQEQEIEDLLQQNRDNISAQEQDGNTVQIVPTTGEYAWPLPVSGRITSTFGYRKAPTAGASSYHKGVDIAVNTGTNVLACKEGKVVTAAYSSSAGNYVAIYHGGGIYSYYMHCSQLRTSVGKHVEKGQVIAKSGSTGISTGPHLHFAMYKSGNYVNPMYYVKQP</sequence>
<dbReference type="PANTHER" id="PTHR21666">
    <property type="entry name" value="PEPTIDASE-RELATED"/>
    <property type="match status" value="1"/>
</dbReference>
<feature type="domain" description="Peptidoglycan hydrolase PcsB coiled-coil" evidence="6">
    <location>
        <begin position="146"/>
        <end position="201"/>
    </location>
</feature>
<gene>
    <name evidence="7" type="ORF">H8704_11175</name>
</gene>
<dbReference type="Gene3D" id="6.10.250.3150">
    <property type="match status" value="1"/>
</dbReference>
<dbReference type="InterPro" id="IPR016047">
    <property type="entry name" value="M23ase_b-sheet_dom"/>
</dbReference>
<dbReference type="Proteomes" id="UP000606193">
    <property type="component" value="Unassembled WGS sequence"/>
</dbReference>
<evidence type="ECO:0000259" key="6">
    <source>
        <dbReference type="Pfam" id="PF24568"/>
    </source>
</evidence>
<keyword evidence="2" id="KW-0175">Coiled coil</keyword>
<keyword evidence="1 4" id="KW-0732">Signal</keyword>
<feature type="compositionally biased region" description="Polar residues" evidence="3">
    <location>
        <begin position="42"/>
        <end position="63"/>
    </location>
</feature>
<feature type="coiled-coil region" evidence="2">
    <location>
        <begin position="258"/>
        <end position="289"/>
    </location>
</feature>
<dbReference type="InterPro" id="IPR057309">
    <property type="entry name" value="PcsB_CC"/>
</dbReference>
<evidence type="ECO:0000256" key="4">
    <source>
        <dbReference type="SAM" id="SignalP"/>
    </source>
</evidence>